<comment type="caution">
    <text evidence="1">The sequence shown here is derived from an EMBL/GenBank/DDBJ whole genome shotgun (WGS) entry which is preliminary data.</text>
</comment>
<protein>
    <recommendedName>
        <fullName evidence="3">DUF86 domain-containing protein</fullName>
    </recommendedName>
</protein>
<organism evidence="1 2">
    <name type="scientific">Thioalkalicoccus limnaeus</name>
    <dbReference type="NCBI Taxonomy" id="120681"/>
    <lineage>
        <taxon>Bacteria</taxon>
        <taxon>Pseudomonadati</taxon>
        <taxon>Pseudomonadota</taxon>
        <taxon>Gammaproteobacteria</taxon>
        <taxon>Chromatiales</taxon>
        <taxon>Chromatiaceae</taxon>
        <taxon>Thioalkalicoccus</taxon>
    </lineage>
</organism>
<dbReference type="EMBL" id="JBDKXB010000025">
    <property type="protein sequence ID" value="MEY6433628.1"/>
    <property type="molecule type" value="Genomic_DNA"/>
</dbReference>
<reference evidence="1 2" key="1">
    <citation type="submission" date="2024-05" db="EMBL/GenBank/DDBJ databases">
        <title>Genome Sequence and Characterization of the New Strain Purple Sulfur Bacterium of Genus Thioalkalicoccus.</title>
        <authorList>
            <person name="Bryantseva I.A."/>
            <person name="Kyndt J.A."/>
            <person name="Imhoff J.F."/>
        </authorList>
    </citation>
    <scope>NUCLEOTIDE SEQUENCE [LARGE SCALE GENOMIC DNA]</scope>
    <source>
        <strain evidence="1 2">Um2</strain>
    </source>
</reference>
<gene>
    <name evidence="1" type="ORF">ABC977_14575</name>
</gene>
<name>A0ABV4BJG6_9GAMM</name>
<evidence type="ECO:0000313" key="2">
    <source>
        <dbReference type="Proteomes" id="UP001564408"/>
    </source>
</evidence>
<dbReference type="Gene3D" id="1.20.120.330">
    <property type="entry name" value="Nucleotidyltransferases domain 2"/>
    <property type="match status" value="1"/>
</dbReference>
<dbReference type="SUPFAM" id="SSF81593">
    <property type="entry name" value="Nucleotidyltransferase substrate binding subunit/domain"/>
    <property type="match status" value="1"/>
</dbReference>
<evidence type="ECO:0000313" key="1">
    <source>
        <dbReference type="EMBL" id="MEY6433628.1"/>
    </source>
</evidence>
<evidence type="ECO:0008006" key="3">
    <source>
        <dbReference type="Google" id="ProtNLM"/>
    </source>
</evidence>
<dbReference type="RefSeq" id="WP_369668015.1">
    <property type="nucleotide sequence ID" value="NZ_JBDKXB010000025.1"/>
</dbReference>
<proteinExistence type="predicted"/>
<sequence>MTLYDPILVGLLLEHLARCRKQADHLEYSLRRARDATPLSDEERLERYEALTSRFARLQDMLVAPFKTIAMLEFEPDKAERIPDLLSLMEKLAILPQVRDWLEIRKTRNAIAHEYSECPERMAELIDRVRRQSRILIAALGRAERYADKARRVG</sequence>
<accession>A0ABV4BJG6</accession>
<dbReference type="Proteomes" id="UP001564408">
    <property type="component" value="Unassembled WGS sequence"/>
</dbReference>
<keyword evidence="2" id="KW-1185">Reference proteome</keyword>